<dbReference type="AlphaFoldDB" id="A0A438C0P5"/>
<proteinExistence type="predicted"/>
<comment type="caution">
    <text evidence="2">The sequence shown here is derived from an EMBL/GenBank/DDBJ whole genome shotgun (WGS) entry which is preliminary data.</text>
</comment>
<organism evidence="2 3">
    <name type="scientific">Vitis vinifera</name>
    <name type="common">Grape</name>
    <dbReference type="NCBI Taxonomy" id="29760"/>
    <lineage>
        <taxon>Eukaryota</taxon>
        <taxon>Viridiplantae</taxon>
        <taxon>Streptophyta</taxon>
        <taxon>Embryophyta</taxon>
        <taxon>Tracheophyta</taxon>
        <taxon>Spermatophyta</taxon>
        <taxon>Magnoliopsida</taxon>
        <taxon>eudicotyledons</taxon>
        <taxon>Gunneridae</taxon>
        <taxon>Pentapetalae</taxon>
        <taxon>rosids</taxon>
        <taxon>Vitales</taxon>
        <taxon>Vitaceae</taxon>
        <taxon>Viteae</taxon>
        <taxon>Vitis</taxon>
    </lineage>
</organism>
<protein>
    <recommendedName>
        <fullName evidence="1">Reverse transcriptase domain-containing protein</fullName>
    </recommendedName>
</protein>
<dbReference type="PROSITE" id="PS50878">
    <property type="entry name" value="RT_POL"/>
    <property type="match status" value="1"/>
</dbReference>
<sequence>MGLQQGDPLSPYLPMLAMEVLSQLLEKAKKGGLRQGDPLTLYLLVLAMEVWNRLLERAREGGYLSSFTVKGKGGEVVEMSHLLFVDDTLIFCEDSQD</sequence>
<reference evidence="2 3" key="1">
    <citation type="journal article" date="2018" name="PLoS Genet.">
        <title>Population sequencing reveals clonal diversity and ancestral inbreeding in the grapevine cultivar Chardonnay.</title>
        <authorList>
            <person name="Roach M.J."/>
            <person name="Johnson D.L."/>
            <person name="Bohlmann J."/>
            <person name="van Vuuren H.J."/>
            <person name="Jones S.J."/>
            <person name="Pretorius I.S."/>
            <person name="Schmidt S.A."/>
            <person name="Borneman A.R."/>
        </authorList>
    </citation>
    <scope>NUCLEOTIDE SEQUENCE [LARGE SCALE GENOMIC DNA]</scope>
    <source>
        <strain evidence="3">cv. Chardonnay</strain>
        <tissue evidence="2">Leaf</tissue>
    </source>
</reference>
<gene>
    <name evidence="2" type="ORF">CK203_076397</name>
</gene>
<dbReference type="EMBL" id="QGNW01002585">
    <property type="protein sequence ID" value="RVW16807.1"/>
    <property type="molecule type" value="Genomic_DNA"/>
</dbReference>
<evidence type="ECO:0000313" key="2">
    <source>
        <dbReference type="EMBL" id="RVW16807.1"/>
    </source>
</evidence>
<feature type="domain" description="Reverse transcriptase" evidence="1">
    <location>
        <begin position="1"/>
        <end position="97"/>
    </location>
</feature>
<dbReference type="Proteomes" id="UP000288805">
    <property type="component" value="Unassembled WGS sequence"/>
</dbReference>
<evidence type="ECO:0000313" key="3">
    <source>
        <dbReference type="Proteomes" id="UP000288805"/>
    </source>
</evidence>
<name>A0A438C0P5_VITVI</name>
<evidence type="ECO:0000259" key="1">
    <source>
        <dbReference type="PROSITE" id="PS50878"/>
    </source>
</evidence>
<accession>A0A438C0P5</accession>
<dbReference type="InterPro" id="IPR000477">
    <property type="entry name" value="RT_dom"/>
</dbReference>